<organism evidence="2 3">
    <name type="scientific">Marine Group III euryarchaeote CG-Epi4</name>
    <dbReference type="NCBI Taxonomy" id="1888998"/>
    <lineage>
        <taxon>Archaea</taxon>
        <taxon>Methanobacteriati</taxon>
        <taxon>Thermoplasmatota</taxon>
        <taxon>Thermoplasmata</taxon>
        <taxon>Candidatus Thermoprofundales</taxon>
    </lineage>
</organism>
<protein>
    <recommendedName>
        <fullName evidence="1">DUF58 domain-containing protein</fullName>
    </recommendedName>
</protein>
<dbReference type="PANTHER" id="PTHR34351">
    <property type="entry name" value="SLR1927 PROTEIN-RELATED"/>
    <property type="match status" value="1"/>
</dbReference>
<feature type="domain" description="DUF58" evidence="1">
    <location>
        <begin position="196"/>
        <end position="309"/>
    </location>
</feature>
<dbReference type="Pfam" id="PF01882">
    <property type="entry name" value="DUF58"/>
    <property type="match status" value="1"/>
</dbReference>
<evidence type="ECO:0000259" key="1">
    <source>
        <dbReference type="Pfam" id="PF01882"/>
    </source>
</evidence>
<sequence length="414" mass="46427">MWSKKAAAVAGGAIFLTLAGLIRLNYLFISAGLVMVTFVVISSFLDVWMPNVKIRRETTSDNIFEDGTMSVKFIIKNTGLGIGFVEIYDSLPPQARIIKGSNYTLLYMRPWQEISFEYTLKLPLRGHYHLGPVKMRVKDAFDLFYNERLEESIHSFSVFPQVEVLEEQVITSRAPKLLSGAMPLNVIGTGTEFYSLREFVPGDSLRSVNWKAMAKKGKMMVNETVREDVMDVILLLDAREVSAVGGGKDTPLEMSCRAAATYAKQLLDERNNVALMIYGESIERVDLDRGEHHLFKILTALSSAKPQGNLKLEIVMKDLLPHLPSGSPIILFSSLDDDHTIAEAFTSTISRGFTITTISPSSLDFEERMKRIPMEPLLIAKIERDNMISELRSFGLQVGDWKYGDNVNTALQEI</sequence>
<name>A0A1J5TJB2_9ARCH</name>
<proteinExistence type="predicted"/>
<accession>A0A1J5TJB2</accession>
<evidence type="ECO:0000313" key="3">
    <source>
        <dbReference type="Proteomes" id="UP000183375"/>
    </source>
</evidence>
<evidence type="ECO:0000313" key="2">
    <source>
        <dbReference type="EMBL" id="OIR21055.1"/>
    </source>
</evidence>
<comment type="caution">
    <text evidence="2">The sequence shown here is derived from an EMBL/GenBank/DDBJ whole genome shotgun (WGS) entry which is preliminary data.</text>
</comment>
<gene>
    <name evidence="2" type="ORF">BEU01_03125</name>
</gene>
<dbReference type="AlphaFoldDB" id="A0A1J5TJB2"/>
<dbReference type="InterPro" id="IPR002881">
    <property type="entry name" value="DUF58"/>
</dbReference>
<dbReference type="Proteomes" id="UP000183375">
    <property type="component" value="Unassembled WGS sequence"/>
</dbReference>
<reference evidence="2 3" key="1">
    <citation type="submission" date="2016-08" db="EMBL/GenBank/DDBJ databases">
        <title>New Insights into Marine Group III Euryarchaeota, from dark to light.</title>
        <authorList>
            <person name="Haro-Moreno J.M."/>
            <person name="Rodriguez-Valera F."/>
            <person name="Lopez-Garcia P."/>
            <person name="Moreira D."/>
            <person name="Martin-Cuadrado A.B."/>
        </authorList>
    </citation>
    <scope>NUCLEOTIDE SEQUENCE [LARGE SCALE GENOMIC DNA]</scope>
    <source>
        <strain evidence="2">CG-Epi4</strain>
    </source>
</reference>
<dbReference type="EMBL" id="MIYX01000013">
    <property type="protein sequence ID" value="OIR21055.1"/>
    <property type="molecule type" value="Genomic_DNA"/>
</dbReference>